<organism evidence="2">
    <name type="scientific">Capitella teleta</name>
    <name type="common">Polychaete worm</name>
    <dbReference type="NCBI Taxonomy" id="283909"/>
    <lineage>
        <taxon>Eukaryota</taxon>
        <taxon>Metazoa</taxon>
        <taxon>Spiralia</taxon>
        <taxon>Lophotrochozoa</taxon>
        <taxon>Annelida</taxon>
        <taxon>Polychaeta</taxon>
        <taxon>Sedentaria</taxon>
        <taxon>Scolecida</taxon>
        <taxon>Capitellidae</taxon>
        <taxon>Capitella</taxon>
    </lineage>
</organism>
<feature type="region of interest" description="Disordered" evidence="1">
    <location>
        <begin position="42"/>
        <end position="84"/>
    </location>
</feature>
<protein>
    <submittedName>
        <fullName evidence="2 3">Uncharacterized protein</fullName>
    </submittedName>
</protein>
<dbReference type="AlphaFoldDB" id="R7T7X7"/>
<dbReference type="OrthoDB" id="7312725at2759"/>
<reference evidence="4" key="1">
    <citation type="submission" date="2012-12" db="EMBL/GenBank/DDBJ databases">
        <authorList>
            <person name="Hellsten U."/>
            <person name="Grimwood J."/>
            <person name="Chapman J.A."/>
            <person name="Shapiro H."/>
            <person name="Aerts A."/>
            <person name="Otillar R.P."/>
            <person name="Terry A.Y."/>
            <person name="Boore J.L."/>
            <person name="Simakov O."/>
            <person name="Marletaz F."/>
            <person name="Cho S.-J."/>
            <person name="Edsinger-Gonzales E."/>
            <person name="Havlak P."/>
            <person name="Kuo D.-H."/>
            <person name="Larsson T."/>
            <person name="Lv J."/>
            <person name="Arendt D."/>
            <person name="Savage R."/>
            <person name="Osoegawa K."/>
            <person name="de Jong P."/>
            <person name="Lindberg D.R."/>
            <person name="Seaver E.C."/>
            <person name="Weisblat D.A."/>
            <person name="Putnam N.H."/>
            <person name="Grigoriev I.V."/>
            <person name="Rokhsar D.S."/>
        </authorList>
    </citation>
    <scope>NUCLEOTIDE SEQUENCE</scope>
    <source>
        <strain evidence="4">I ESC-2004</strain>
    </source>
</reference>
<accession>R7T7X7</accession>
<evidence type="ECO:0000313" key="2">
    <source>
        <dbReference type="EMBL" id="ELT87530.1"/>
    </source>
</evidence>
<reference evidence="3" key="3">
    <citation type="submission" date="2015-06" db="UniProtKB">
        <authorList>
            <consortium name="EnsemblMetazoa"/>
        </authorList>
    </citation>
    <scope>IDENTIFICATION</scope>
</reference>
<dbReference type="EMBL" id="KB312279">
    <property type="protein sequence ID" value="ELT87530.1"/>
    <property type="molecule type" value="Genomic_DNA"/>
</dbReference>
<evidence type="ECO:0000313" key="3">
    <source>
        <dbReference type="EnsemblMetazoa" id="CapteP204418"/>
    </source>
</evidence>
<name>R7T7X7_CAPTE</name>
<evidence type="ECO:0000313" key="4">
    <source>
        <dbReference type="Proteomes" id="UP000014760"/>
    </source>
</evidence>
<evidence type="ECO:0000256" key="1">
    <source>
        <dbReference type="SAM" id="MobiDB-lite"/>
    </source>
</evidence>
<gene>
    <name evidence="2" type="ORF">CAPTEDRAFT_204418</name>
</gene>
<sequence length="230" mass="26269">MRGIFKWIKRRPRAKEDLNPGAREGVQFASLAFCAHEVQDQWTGSHPEGQDGQLSLGRFKTKRTGHPLRERRGRTRTGRGSDEASRVGESSELYAILAQNIVTYICGWVVKKILKSIKCDECRFVLGRASAPEPGWSMDHRFRTLHLNKQGRIEFLLYQSDPEIENLNPKGMTVTNNTQYRGSMNVKTLQALTTRKQSLHIYAKPCFKQAYSKGLLKKAKRATYQKLNNS</sequence>
<proteinExistence type="predicted"/>
<dbReference type="EMBL" id="AMQN01034172">
    <property type="status" value="NOT_ANNOTATED_CDS"/>
    <property type="molecule type" value="Genomic_DNA"/>
</dbReference>
<keyword evidence="4" id="KW-1185">Reference proteome</keyword>
<dbReference type="Proteomes" id="UP000014760">
    <property type="component" value="Unassembled WGS sequence"/>
</dbReference>
<dbReference type="EnsemblMetazoa" id="CapteT204418">
    <property type="protein sequence ID" value="CapteP204418"/>
    <property type="gene ID" value="CapteG204418"/>
</dbReference>
<dbReference type="HOGENOM" id="CLU_1205770_0_0_1"/>
<reference evidence="2 4" key="2">
    <citation type="journal article" date="2013" name="Nature">
        <title>Insights into bilaterian evolution from three spiralian genomes.</title>
        <authorList>
            <person name="Simakov O."/>
            <person name="Marletaz F."/>
            <person name="Cho S.J."/>
            <person name="Edsinger-Gonzales E."/>
            <person name="Havlak P."/>
            <person name="Hellsten U."/>
            <person name="Kuo D.H."/>
            <person name="Larsson T."/>
            <person name="Lv J."/>
            <person name="Arendt D."/>
            <person name="Savage R."/>
            <person name="Osoegawa K."/>
            <person name="de Jong P."/>
            <person name="Grimwood J."/>
            <person name="Chapman J.A."/>
            <person name="Shapiro H."/>
            <person name="Aerts A."/>
            <person name="Otillar R.P."/>
            <person name="Terry A.Y."/>
            <person name="Boore J.L."/>
            <person name="Grigoriev I.V."/>
            <person name="Lindberg D.R."/>
            <person name="Seaver E.C."/>
            <person name="Weisblat D.A."/>
            <person name="Putnam N.H."/>
            <person name="Rokhsar D.S."/>
        </authorList>
    </citation>
    <scope>NUCLEOTIDE SEQUENCE</scope>
    <source>
        <strain evidence="2 4">I ESC-2004</strain>
    </source>
</reference>
<feature type="compositionally biased region" description="Basic residues" evidence="1">
    <location>
        <begin position="59"/>
        <end position="77"/>
    </location>
</feature>